<dbReference type="EMBL" id="BACD03000005">
    <property type="protein sequence ID" value="GAO46782.1"/>
    <property type="molecule type" value="Genomic_DNA"/>
</dbReference>
<name>A0A0E9NA69_SAICN</name>
<dbReference type="AlphaFoldDB" id="A0A0E9NA69"/>
<sequence length="175" mass="19747">MEADIIRFNSTHALRAEPLVNSLVHKTQSHLRNCSNPPETERYTKPRHQPERIGRDCASSRDILHLHVFPSTAAQRPWHPPWPSPSDISNNWEFHPPEHGLRALPAKFSAPLAKRPTPKSSLTCGEPREGRISSTLQHRQGQYNVPANCRVCTGVIACSTYPPPFQIRVAIRIMS</sequence>
<feature type="compositionally biased region" description="Basic and acidic residues" evidence="1">
    <location>
        <begin position="39"/>
        <end position="52"/>
    </location>
</feature>
<organism evidence="2 3">
    <name type="scientific">Saitoella complicata (strain BCRC 22490 / CBS 7301 / JCM 7358 / NBRC 10748 / NRRL Y-17804)</name>
    <dbReference type="NCBI Taxonomy" id="698492"/>
    <lineage>
        <taxon>Eukaryota</taxon>
        <taxon>Fungi</taxon>
        <taxon>Dikarya</taxon>
        <taxon>Ascomycota</taxon>
        <taxon>Taphrinomycotina</taxon>
        <taxon>Taphrinomycotina incertae sedis</taxon>
        <taxon>Saitoella</taxon>
    </lineage>
</organism>
<evidence type="ECO:0000313" key="2">
    <source>
        <dbReference type="EMBL" id="GAO46782.1"/>
    </source>
</evidence>
<comment type="caution">
    <text evidence="2">The sequence shown here is derived from an EMBL/GenBank/DDBJ whole genome shotgun (WGS) entry which is preliminary data.</text>
</comment>
<feature type="region of interest" description="Disordered" evidence="1">
    <location>
        <begin position="30"/>
        <end position="52"/>
    </location>
</feature>
<proteinExistence type="predicted"/>
<gene>
    <name evidence="2" type="ORF">G7K_1001-t3</name>
</gene>
<evidence type="ECO:0000256" key="1">
    <source>
        <dbReference type="SAM" id="MobiDB-lite"/>
    </source>
</evidence>
<reference evidence="2 3" key="1">
    <citation type="journal article" date="2011" name="J. Gen. Appl. Microbiol.">
        <title>Draft genome sequencing of the enigmatic yeast Saitoella complicata.</title>
        <authorList>
            <person name="Nishida H."/>
            <person name="Hamamoto M."/>
            <person name="Sugiyama J."/>
        </authorList>
    </citation>
    <scope>NUCLEOTIDE SEQUENCE [LARGE SCALE GENOMIC DNA]</scope>
    <source>
        <strain evidence="2 3">NRRL Y-17804</strain>
    </source>
</reference>
<evidence type="ECO:0000313" key="3">
    <source>
        <dbReference type="Proteomes" id="UP000033140"/>
    </source>
</evidence>
<dbReference type="Proteomes" id="UP000033140">
    <property type="component" value="Unassembled WGS sequence"/>
</dbReference>
<keyword evidence="3" id="KW-1185">Reference proteome</keyword>
<reference evidence="2 3" key="3">
    <citation type="journal article" date="2015" name="Genome Announc.">
        <title>Draft Genome Sequence of the Archiascomycetous Yeast Saitoella complicata.</title>
        <authorList>
            <person name="Yamauchi K."/>
            <person name="Kondo S."/>
            <person name="Hamamoto M."/>
            <person name="Takahashi Y."/>
            <person name="Ogura Y."/>
            <person name="Hayashi T."/>
            <person name="Nishida H."/>
        </authorList>
    </citation>
    <scope>NUCLEOTIDE SEQUENCE [LARGE SCALE GENOMIC DNA]</scope>
    <source>
        <strain evidence="2 3">NRRL Y-17804</strain>
    </source>
</reference>
<reference evidence="2 3" key="2">
    <citation type="journal article" date="2014" name="J. Gen. Appl. Microbiol.">
        <title>The early diverging ascomycetous budding yeast Saitoella complicata has three histone deacetylases belonging to the Clr6, Hos2, and Rpd3 lineages.</title>
        <authorList>
            <person name="Nishida H."/>
            <person name="Matsumoto T."/>
            <person name="Kondo S."/>
            <person name="Hamamoto M."/>
            <person name="Yoshikawa H."/>
        </authorList>
    </citation>
    <scope>NUCLEOTIDE SEQUENCE [LARGE SCALE GENOMIC DNA]</scope>
    <source>
        <strain evidence="2 3">NRRL Y-17804</strain>
    </source>
</reference>
<protein>
    <submittedName>
        <fullName evidence="2">Uncharacterized protein</fullName>
    </submittedName>
</protein>
<accession>A0A0E9NA69</accession>